<keyword evidence="3" id="KW-1003">Cell membrane</keyword>
<dbReference type="PROSITE" id="PS50850">
    <property type="entry name" value="MFS"/>
    <property type="match status" value="1"/>
</dbReference>
<evidence type="ECO:0000313" key="10">
    <source>
        <dbReference type="Proteomes" id="UP001595851"/>
    </source>
</evidence>
<keyword evidence="4 7" id="KW-0812">Transmembrane</keyword>
<dbReference type="InterPro" id="IPR011701">
    <property type="entry name" value="MFS"/>
</dbReference>
<dbReference type="InterPro" id="IPR036259">
    <property type="entry name" value="MFS_trans_sf"/>
</dbReference>
<keyword evidence="2" id="KW-0813">Transport</keyword>
<dbReference type="PANTHER" id="PTHR42718:SF47">
    <property type="entry name" value="METHYL VIOLOGEN RESISTANCE PROTEIN SMVA"/>
    <property type="match status" value="1"/>
</dbReference>
<dbReference type="Gene3D" id="1.20.1720.10">
    <property type="entry name" value="Multidrug resistance protein D"/>
    <property type="match status" value="1"/>
</dbReference>
<dbReference type="InterPro" id="IPR020846">
    <property type="entry name" value="MFS_dom"/>
</dbReference>
<name>A0ABV8GSJ0_9ACTN</name>
<sequence length="99" mass="10022">MVFGAGSLCVLLATGPLAVIAVRALLGIGGAMILPTTLSMIRTLFLDPKERATALGLWGAVAATSAALGPIVGGGLLATAVLVHRLVPREFDVTAHDHP</sequence>
<dbReference type="Proteomes" id="UP001595851">
    <property type="component" value="Unassembled WGS sequence"/>
</dbReference>
<feature type="domain" description="Major facilitator superfamily (MFS) profile" evidence="8">
    <location>
        <begin position="1"/>
        <end position="99"/>
    </location>
</feature>
<evidence type="ECO:0000256" key="2">
    <source>
        <dbReference type="ARBA" id="ARBA00022448"/>
    </source>
</evidence>
<dbReference type="SUPFAM" id="SSF103473">
    <property type="entry name" value="MFS general substrate transporter"/>
    <property type="match status" value="1"/>
</dbReference>
<evidence type="ECO:0000256" key="6">
    <source>
        <dbReference type="ARBA" id="ARBA00023136"/>
    </source>
</evidence>
<organism evidence="9 10">
    <name type="scientific">Nonomuraea purpurea</name>
    <dbReference type="NCBI Taxonomy" id="1849276"/>
    <lineage>
        <taxon>Bacteria</taxon>
        <taxon>Bacillati</taxon>
        <taxon>Actinomycetota</taxon>
        <taxon>Actinomycetes</taxon>
        <taxon>Streptosporangiales</taxon>
        <taxon>Streptosporangiaceae</taxon>
        <taxon>Nonomuraea</taxon>
    </lineage>
</organism>
<accession>A0ABV8GSJ0</accession>
<keyword evidence="6 7" id="KW-0472">Membrane</keyword>
<dbReference type="EMBL" id="JBHSBI010000054">
    <property type="protein sequence ID" value="MFC4015999.1"/>
    <property type="molecule type" value="Genomic_DNA"/>
</dbReference>
<protein>
    <submittedName>
        <fullName evidence="9">MFS transporter</fullName>
    </submittedName>
</protein>
<gene>
    <name evidence="9" type="ORF">ACFOY2_52920</name>
</gene>
<reference evidence="10" key="1">
    <citation type="journal article" date="2019" name="Int. J. Syst. Evol. Microbiol.">
        <title>The Global Catalogue of Microorganisms (GCM) 10K type strain sequencing project: providing services to taxonomists for standard genome sequencing and annotation.</title>
        <authorList>
            <consortium name="The Broad Institute Genomics Platform"/>
            <consortium name="The Broad Institute Genome Sequencing Center for Infectious Disease"/>
            <person name="Wu L."/>
            <person name="Ma J."/>
        </authorList>
    </citation>
    <scope>NUCLEOTIDE SEQUENCE [LARGE SCALE GENOMIC DNA]</scope>
    <source>
        <strain evidence="10">TBRC 1276</strain>
    </source>
</reference>
<evidence type="ECO:0000256" key="3">
    <source>
        <dbReference type="ARBA" id="ARBA00022475"/>
    </source>
</evidence>
<evidence type="ECO:0000256" key="4">
    <source>
        <dbReference type="ARBA" id="ARBA00022692"/>
    </source>
</evidence>
<comment type="subcellular location">
    <subcellularLocation>
        <location evidence="1">Cell membrane</location>
        <topology evidence="1">Multi-pass membrane protein</topology>
    </subcellularLocation>
</comment>
<evidence type="ECO:0000256" key="1">
    <source>
        <dbReference type="ARBA" id="ARBA00004651"/>
    </source>
</evidence>
<feature type="transmembrane region" description="Helical" evidence="7">
    <location>
        <begin position="57"/>
        <end position="83"/>
    </location>
</feature>
<comment type="caution">
    <text evidence="9">The sequence shown here is derived from an EMBL/GenBank/DDBJ whole genome shotgun (WGS) entry which is preliminary data.</text>
</comment>
<proteinExistence type="predicted"/>
<evidence type="ECO:0000313" key="9">
    <source>
        <dbReference type="EMBL" id="MFC4015999.1"/>
    </source>
</evidence>
<keyword evidence="10" id="KW-1185">Reference proteome</keyword>
<dbReference type="RefSeq" id="WP_379535796.1">
    <property type="nucleotide sequence ID" value="NZ_JBHSBI010000054.1"/>
</dbReference>
<evidence type="ECO:0000256" key="7">
    <source>
        <dbReference type="SAM" id="Phobius"/>
    </source>
</evidence>
<dbReference type="Pfam" id="PF07690">
    <property type="entry name" value="MFS_1"/>
    <property type="match status" value="1"/>
</dbReference>
<feature type="transmembrane region" description="Helical" evidence="7">
    <location>
        <begin position="28"/>
        <end position="45"/>
    </location>
</feature>
<keyword evidence="5 7" id="KW-1133">Transmembrane helix</keyword>
<dbReference type="PANTHER" id="PTHR42718">
    <property type="entry name" value="MAJOR FACILITATOR SUPERFAMILY MULTIDRUG TRANSPORTER MFSC"/>
    <property type="match status" value="1"/>
</dbReference>
<evidence type="ECO:0000256" key="5">
    <source>
        <dbReference type="ARBA" id="ARBA00022989"/>
    </source>
</evidence>
<evidence type="ECO:0000259" key="8">
    <source>
        <dbReference type="PROSITE" id="PS50850"/>
    </source>
</evidence>